<dbReference type="GO" id="GO:0003677">
    <property type="term" value="F:DNA binding"/>
    <property type="evidence" value="ECO:0007669"/>
    <property type="project" value="InterPro"/>
</dbReference>
<dbReference type="GO" id="GO:0006313">
    <property type="term" value="P:DNA transposition"/>
    <property type="evidence" value="ECO:0007669"/>
    <property type="project" value="InterPro"/>
</dbReference>
<protein>
    <submittedName>
        <fullName evidence="2">Transposase</fullName>
    </submittedName>
</protein>
<sequence length="232" mass="27174">MIENHSRCSKVSDTKTCPNCYSPKIVKNGTKKTKKQQYFCKNCNKRFLDFYTYQAYRFGIDNDIIALTKEGTGIRSIARLLKISPTTLLARIITIAKNIVQPSIPKGKIYQVDEMRTYVKRKNTLIWIVYALEKQTKNVVSFNIGRRTNQTLKKVITSLELSESEKIITDKLKNYKFLIRPEIHSTKFRGINHIEHKNLTLRTHFKRLSRKTIYFSKSLVILNAILKIYFWG</sequence>
<dbReference type="RefSeq" id="WP_056017852.1">
    <property type="nucleotide sequence ID" value="NZ_LLYZ01000021.1"/>
</dbReference>
<keyword evidence="1" id="KW-0472">Membrane</keyword>
<dbReference type="Pfam" id="PF03400">
    <property type="entry name" value="DDE_Tnp_IS1"/>
    <property type="match status" value="1"/>
</dbReference>
<evidence type="ECO:0000256" key="1">
    <source>
        <dbReference type="SAM" id="Phobius"/>
    </source>
</evidence>
<evidence type="ECO:0000313" key="2">
    <source>
        <dbReference type="EMBL" id="KQK24354.1"/>
    </source>
</evidence>
<proteinExistence type="predicted"/>
<keyword evidence="1" id="KW-1133">Transmembrane helix</keyword>
<dbReference type="InterPro" id="IPR005063">
    <property type="entry name" value="Transposase_27"/>
</dbReference>
<dbReference type="STRING" id="452084.AR438_17140"/>
<dbReference type="InterPro" id="IPR051354">
    <property type="entry name" value="Transposase_27_IS1"/>
</dbReference>
<dbReference type="PANTHER" id="PTHR33293:SF2">
    <property type="entry name" value="TRANSPOSASE"/>
    <property type="match status" value="1"/>
</dbReference>
<dbReference type="AlphaFoldDB" id="A0A0Q3SGQ8"/>
<keyword evidence="1" id="KW-0812">Transmembrane</keyword>
<accession>A0A0Q3SGQ8</accession>
<dbReference type="OrthoDB" id="1086493at2"/>
<dbReference type="NCBIfam" id="NF033558">
    <property type="entry name" value="transpos_IS1"/>
    <property type="match status" value="1"/>
</dbReference>
<feature type="transmembrane region" description="Helical" evidence="1">
    <location>
        <begin position="212"/>
        <end position="231"/>
    </location>
</feature>
<organism evidence="2 3">
    <name type="scientific">Chryseobacterium aquaticum</name>
    <dbReference type="NCBI Taxonomy" id="452084"/>
    <lineage>
        <taxon>Bacteria</taxon>
        <taxon>Pseudomonadati</taxon>
        <taxon>Bacteroidota</taxon>
        <taxon>Flavobacteriia</taxon>
        <taxon>Flavobacteriales</taxon>
        <taxon>Weeksellaceae</taxon>
        <taxon>Chryseobacterium group</taxon>
        <taxon>Chryseobacterium</taxon>
    </lineage>
</organism>
<gene>
    <name evidence="2" type="ORF">AR438_17140</name>
</gene>
<reference evidence="2 3" key="1">
    <citation type="submission" date="2015-10" db="EMBL/GenBank/DDBJ databases">
        <title>Chryseobacterium aquaticum genome.</title>
        <authorList>
            <person name="Newman J.D."/>
            <person name="Ferguson M.B."/>
            <person name="Miller J.R."/>
        </authorList>
    </citation>
    <scope>NUCLEOTIDE SEQUENCE [LARGE SCALE GENOMIC DNA]</scope>
    <source>
        <strain evidence="2 3">KCTC 12483</strain>
    </source>
</reference>
<name>A0A0Q3SGQ8_9FLAO</name>
<dbReference type="Proteomes" id="UP000051682">
    <property type="component" value="Unassembled WGS sequence"/>
</dbReference>
<keyword evidence="3" id="KW-1185">Reference proteome</keyword>
<dbReference type="PANTHER" id="PTHR33293">
    <property type="entry name" value="INSERTION ELEMENT IS1 1 PROTEIN INSB-RELATED"/>
    <property type="match status" value="1"/>
</dbReference>
<dbReference type="EMBL" id="LLYZ01000021">
    <property type="protein sequence ID" value="KQK24354.1"/>
    <property type="molecule type" value="Genomic_DNA"/>
</dbReference>
<comment type="caution">
    <text evidence="2">The sequence shown here is derived from an EMBL/GenBank/DDBJ whole genome shotgun (WGS) entry which is preliminary data.</text>
</comment>
<dbReference type="GO" id="GO:0004803">
    <property type="term" value="F:transposase activity"/>
    <property type="evidence" value="ECO:0007669"/>
    <property type="project" value="InterPro"/>
</dbReference>
<evidence type="ECO:0000313" key="3">
    <source>
        <dbReference type="Proteomes" id="UP000051682"/>
    </source>
</evidence>